<dbReference type="EMBL" id="CP048104">
    <property type="protein sequence ID" value="QKG83540.1"/>
    <property type="molecule type" value="Genomic_DNA"/>
</dbReference>
<dbReference type="RefSeq" id="WP_173220375.1">
    <property type="nucleotide sequence ID" value="NZ_CP048104.1"/>
</dbReference>
<evidence type="ECO:0000313" key="3">
    <source>
        <dbReference type="EMBL" id="QKG83540.1"/>
    </source>
</evidence>
<dbReference type="KEGG" id="kpul:GXN76_02995"/>
<sequence>MGVSQKKKGWFLLIAGVSAVALLAGCSLGADPTKEKQDAVKKKEEEERAKREEEKPKVEMDQVVGEAWKDSDGKIRAHGGAEIKNIGKKSIEFDSIRLNFLDQQGKVIGKKDVLAVVPKILKPGESAYVGATIPLKSAKDAKDFKEVAVESKHNPALKKPVRLHVEQLQLKKAKGNQPFSVTGTVENTQDQEAQDIFVVIGVKDKKGNLLGVLSEYLDTAIPPGESEKFKAWDKTLPRNVLKKASEVEAHAYPIFLEDEKDKEENEE</sequence>
<dbReference type="InterPro" id="IPR047676">
    <property type="entry name" value="FxLYD_dom"/>
</dbReference>
<dbReference type="Proteomes" id="UP000503088">
    <property type="component" value="Chromosome"/>
</dbReference>
<dbReference type="NCBIfam" id="NF038353">
    <property type="entry name" value="FxLYD_dom"/>
    <property type="match status" value="1"/>
</dbReference>
<gene>
    <name evidence="3" type="ORF">GXN76_02995</name>
</gene>
<reference evidence="3 4" key="1">
    <citation type="submission" date="2020-01" db="EMBL/GenBank/DDBJ databases">
        <authorList>
            <person name="Gulvik C.A."/>
            <person name="Batra D.G."/>
        </authorList>
    </citation>
    <scope>NUCLEOTIDE SEQUENCE [LARGE SCALE GENOMIC DNA]</scope>
    <source>
        <strain evidence="3 4">W9323</strain>
    </source>
</reference>
<feature type="compositionally biased region" description="Basic and acidic residues" evidence="1">
    <location>
        <begin position="32"/>
        <end position="60"/>
    </location>
</feature>
<organism evidence="3 4">
    <name type="scientific">Kroppenstedtia pulmonis</name>
    <dbReference type="NCBI Taxonomy" id="1380685"/>
    <lineage>
        <taxon>Bacteria</taxon>
        <taxon>Bacillati</taxon>
        <taxon>Bacillota</taxon>
        <taxon>Bacilli</taxon>
        <taxon>Bacillales</taxon>
        <taxon>Thermoactinomycetaceae</taxon>
        <taxon>Kroppenstedtia</taxon>
    </lineage>
</organism>
<name>A0A7D3XZC4_9BACL</name>
<feature type="signal peptide" evidence="2">
    <location>
        <begin position="1"/>
        <end position="29"/>
    </location>
</feature>
<keyword evidence="4" id="KW-1185">Reference proteome</keyword>
<evidence type="ECO:0008006" key="5">
    <source>
        <dbReference type="Google" id="ProtNLM"/>
    </source>
</evidence>
<evidence type="ECO:0000256" key="1">
    <source>
        <dbReference type="SAM" id="MobiDB-lite"/>
    </source>
</evidence>
<proteinExistence type="predicted"/>
<protein>
    <recommendedName>
        <fullName evidence="5">Lipoprotein</fullName>
    </recommendedName>
</protein>
<dbReference type="AlphaFoldDB" id="A0A7D3XZC4"/>
<feature type="chain" id="PRO_5039333698" description="Lipoprotein" evidence="2">
    <location>
        <begin position="30"/>
        <end position="267"/>
    </location>
</feature>
<dbReference type="PROSITE" id="PS51257">
    <property type="entry name" value="PROKAR_LIPOPROTEIN"/>
    <property type="match status" value="1"/>
</dbReference>
<keyword evidence="2" id="KW-0732">Signal</keyword>
<evidence type="ECO:0000256" key="2">
    <source>
        <dbReference type="SAM" id="SignalP"/>
    </source>
</evidence>
<evidence type="ECO:0000313" key="4">
    <source>
        <dbReference type="Proteomes" id="UP000503088"/>
    </source>
</evidence>
<accession>A0A7D3XZC4</accession>
<feature type="region of interest" description="Disordered" evidence="1">
    <location>
        <begin position="30"/>
        <end position="61"/>
    </location>
</feature>